<evidence type="ECO:0000313" key="3">
    <source>
        <dbReference type="EMBL" id="QKG23359.1"/>
    </source>
</evidence>
<feature type="compositionally biased region" description="Basic residues" evidence="1">
    <location>
        <begin position="187"/>
        <end position="196"/>
    </location>
</feature>
<name>A0A7D3VUM8_ACTVE</name>
<sequence length="196" mass="20215">MEAGIVLALGAALSACSLGLLVLQTPATLHFTAGDLAVAFAAGVTAAAVVRANVRLHRRWKRTVGRFTAAAALCAVAALAGTAVMLIPGHCPGTPAVTGRCGVREAAAWGQVAGLAAVVNFGLAGMALGVYRGVRGVVRDASEQGAEGLRALGRLRRRRAGRAGAAPRHPQEPKGRPTPRRADAERARRKRLRPRG</sequence>
<accession>A0A7D3VUM8</accession>
<organism evidence="3 4">
    <name type="scientific">Actinomadura verrucosospora</name>
    <dbReference type="NCBI Taxonomy" id="46165"/>
    <lineage>
        <taxon>Bacteria</taxon>
        <taxon>Bacillati</taxon>
        <taxon>Actinomycetota</taxon>
        <taxon>Actinomycetes</taxon>
        <taxon>Streptosporangiales</taxon>
        <taxon>Thermomonosporaceae</taxon>
        <taxon>Actinomadura</taxon>
    </lineage>
</organism>
<evidence type="ECO:0000256" key="2">
    <source>
        <dbReference type="SAM" id="Phobius"/>
    </source>
</evidence>
<dbReference type="EMBL" id="CP053892">
    <property type="protein sequence ID" value="QKG23359.1"/>
    <property type="molecule type" value="Genomic_DNA"/>
</dbReference>
<keyword evidence="4" id="KW-1185">Reference proteome</keyword>
<feature type="compositionally biased region" description="Basic and acidic residues" evidence="1">
    <location>
        <begin position="169"/>
        <end position="186"/>
    </location>
</feature>
<keyword evidence="2" id="KW-0812">Transmembrane</keyword>
<gene>
    <name evidence="3" type="ORF">ACTIVE_5002</name>
</gene>
<proteinExistence type="predicted"/>
<feature type="transmembrane region" description="Helical" evidence="2">
    <location>
        <begin position="64"/>
        <end position="87"/>
    </location>
</feature>
<dbReference type="Proteomes" id="UP000501240">
    <property type="component" value="Chromosome"/>
</dbReference>
<feature type="region of interest" description="Disordered" evidence="1">
    <location>
        <begin position="157"/>
        <end position="196"/>
    </location>
</feature>
<keyword evidence="2" id="KW-1133">Transmembrane helix</keyword>
<feature type="transmembrane region" description="Helical" evidence="2">
    <location>
        <begin position="107"/>
        <end position="131"/>
    </location>
</feature>
<feature type="transmembrane region" description="Helical" evidence="2">
    <location>
        <begin position="29"/>
        <end position="52"/>
    </location>
</feature>
<reference evidence="3 4" key="1">
    <citation type="submission" date="2020-05" db="EMBL/GenBank/DDBJ databases">
        <title>Actinomadura verrucosospora NRRL-B18236 (PFL_A860) Genome sequencing and assembly.</title>
        <authorList>
            <person name="Samborskyy M."/>
        </authorList>
    </citation>
    <scope>NUCLEOTIDE SEQUENCE [LARGE SCALE GENOMIC DNA]</scope>
    <source>
        <strain evidence="3 4">NRRL:B18236</strain>
    </source>
</reference>
<keyword evidence="2" id="KW-0472">Membrane</keyword>
<evidence type="ECO:0000256" key="1">
    <source>
        <dbReference type="SAM" id="MobiDB-lite"/>
    </source>
</evidence>
<evidence type="ECO:0000313" key="4">
    <source>
        <dbReference type="Proteomes" id="UP000501240"/>
    </source>
</evidence>
<dbReference type="AlphaFoldDB" id="A0A7D3VUM8"/>
<protein>
    <submittedName>
        <fullName evidence="3">Uncharacterized protein</fullName>
    </submittedName>
</protein>